<accession>A0ABM1XMX2</accession>
<dbReference type="Pfam" id="PF17921">
    <property type="entry name" value="Integrase_H2C2"/>
    <property type="match status" value="1"/>
</dbReference>
<protein>
    <recommendedName>
        <fullName evidence="1">RNA-directed DNA polymerase</fullName>
        <ecNumber evidence="1">2.7.7.49</ecNumber>
    </recommendedName>
</protein>
<reference evidence="14" key="2">
    <citation type="submission" date="2025-05" db="UniProtKB">
        <authorList>
            <consortium name="EnsemblMetazoa"/>
        </authorList>
    </citation>
    <scope>IDENTIFICATION</scope>
    <source>
        <strain evidence="14">Foshan</strain>
    </source>
</reference>
<keyword evidence="8" id="KW-0238">DNA-binding</keyword>
<evidence type="ECO:0000313" key="14">
    <source>
        <dbReference type="EnsemblMetazoa" id="AALFPA23_001137.P908"/>
    </source>
</evidence>
<dbReference type="PANTHER" id="PTHR37984">
    <property type="entry name" value="PROTEIN CBG26694"/>
    <property type="match status" value="1"/>
</dbReference>
<dbReference type="SMART" id="SM00343">
    <property type="entry name" value="ZnF_C2HC"/>
    <property type="match status" value="2"/>
</dbReference>
<dbReference type="GeneID" id="115254467"/>
<dbReference type="Proteomes" id="UP000069940">
    <property type="component" value="Unassembled WGS sequence"/>
</dbReference>
<evidence type="ECO:0000256" key="2">
    <source>
        <dbReference type="ARBA" id="ARBA00022670"/>
    </source>
</evidence>
<dbReference type="InterPro" id="IPR001878">
    <property type="entry name" value="Znf_CCHC"/>
</dbReference>
<keyword evidence="9" id="KW-0511">Multifunctional enzyme</keyword>
<evidence type="ECO:0000259" key="13">
    <source>
        <dbReference type="PROSITE" id="PS50994"/>
    </source>
</evidence>
<keyword evidence="7" id="KW-0378">Hydrolase</keyword>
<keyword evidence="15" id="KW-1185">Reference proteome</keyword>
<feature type="region of interest" description="Disordered" evidence="11">
    <location>
        <begin position="271"/>
        <end position="292"/>
    </location>
</feature>
<dbReference type="PROSITE" id="PS50994">
    <property type="entry name" value="INTEGRASE"/>
    <property type="match status" value="1"/>
</dbReference>
<dbReference type="RefSeq" id="XP_062699449.1">
    <property type="nucleotide sequence ID" value="XM_062843465.1"/>
</dbReference>
<reference evidence="15" key="1">
    <citation type="journal article" date="2015" name="Proc. Natl. Acad. Sci. U.S.A.">
        <title>Genome sequence of the Asian Tiger mosquito, Aedes albopictus, reveals insights into its biology, genetics, and evolution.</title>
        <authorList>
            <person name="Chen X.G."/>
            <person name="Jiang X."/>
            <person name="Gu J."/>
            <person name="Xu M."/>
            <person name="Wu Y."/>
            <person name="Deng Y."/>
            <person name="Zhang C."/>
            <person name="Bonizzoni M."/>
            <person name="Dermauw W."/>
            <person name="Vontas J."/>
            <person name="Armbruster P."/>
            <person name="Huang X."/>
            <person name="Yang Y."/>
            <person name="Zhang H."/>
            <person name="He W."/>
            <person name="Peng H."/>
            <person name="Liu Y."/>
            <person name="Wu K."/>
            <person name="Chen J."/>
            <person name="Lirakis M."/>
            <person name="Topalis P."/>
            <person name="Van Leeuwen T."/>
            <person name="Hall A.B."/>
            <person name="Jiang X."/>
            <person name="Thorpe C."/>
            <person name="Mueller R.L."/>
            <person name="Sun C."/>
            <person name="Waterhouse R.M."/>
            <person name="Yan G."/>
            <person name="Tu Z.J."/>
            <person name="Fang X."/>
            <person name="James A.A."/>
        </authorList>
    </citation>
    <scope>NUCLEOTIDE SEQUENCE [LARGE SCALE GENOMIC DNA]</scope>
    <source>
        <strain evidence="15">Foshan</strain>
    </source>
</reference>
<dbReference type="InterPro" id="IPR012337">
    <property type="entry name" value="RNaseH-like_sf"/>
</dbReference>
<dbReference type="PANTHER" id="PTHR37984:SF5">
    <property type="entry name" value="PROTEIN NYNRIN-LIKE"/>
    <property type="match status" value="1"/>
</dbReference>
<dbReference type="InterPro" id="IPR041577">
    <property type="entry name" value="RT_RNaseH_2"/>
</dbReference>
<dbReference type="SUPFAM" id="SSF56672">
    <property type="entry name" value="DNA/RNA polymerases"/>
    <property type="match status" value="1"/>
</dbReference>
<proteinExistence type="predicted"/>
<dbReference type="InterPro" id="IPR021109">
    <property type="entry name" value="Peptidase_aspartic_dom_sf"/>
</dbReference>
<dbReference type="EC" id="2.7.7.49" evidence="1"/>
<evidence type="ECO:0000256" key="7">
    <source>
        <dbReference type="ARBA" id="ARBA00022759"/>
    </source>
</evidence>
<dbReference type="Gene3D" id="3.30.70.270">
    <property type="match status" value="2"/>
</dbReference>
<dbReference type="InterPro" id="IPR036397">
    <property type="entry name" value="RNaseH_sf"/>
</dbReference>
<dbReference type="InterPro" id="IPR050951">
    <property type="entry name" value="Retrovirus_Pol_polyprotein"/>
</dbReference>
<keyword evidence="5" id="KW-0540">Nuclease</keyword>
<dbReference type="SUPFAM" id="SSF53098">
    <property type="entry name" value="Ribonuclease H-like"/>
    <property type="match status" value="1"/>
</dbReference>
<keyword evidence="7" id="KW-0255">Endonuclease</keyword>
<dbReference type="CDD" id="cd01647">
    <property type="entry name" value="RT_LTR"/>
    <property type="match status" value="1"/>
</dbReference>
<sequence length="1403" mass="159543">MAEDSDDENAVGGGAVAAAAIIPPTFVLEAFDKHKSKWGRWVKRFEGALQIFGIGPAMKRNMLLHYMGAETYNLLCDHLSPEDPEAKTYDEIVTLLEQYFDPEPLEMVELWKFRQRMQREGETVAEYITALQREAKYCGFGDYLQKGLRNQLVFGLRNQRIRSRLIEEKGLTFDKAKQIALSMEASGEGAEVLNRRMQEVNLMDRKRLHAGRDSAATAATKVTNPTNKFTCFRCGSEAHLADKCEHKNKICGLCKKKGHLKRVCLSSNANHSQMSKNQNRTKKHSTNLVEDDVSESECSDGDRVYVVDVCKLEHRSNDLSKIFLKVIVGGALVQFEVDSGSPVSLISSTDKVKFLNDLPLQSTDIELCSYCGNKIGVIGVIQTEVEHGNQTERLRLFVVEGRRHPLLGREWMRALRLDWNDILGGSISSVDKITLHAPLPAAVKGLIEEFPSVFDESMGNIEGIQAALHFKPDSKPVFLKARPLPFSIRDSVEQEIHSMVEKGVLVKVNRSEWATPVVPVMKSGGRIRLCGDYKLTVNKSLVVDEHPLPTINEMFSNMAGGQKFTKLDLTQAYLQMSVRQEDQPMLTLNTHLGLYQPTRLMYGVASAPAIFQREISQILQGIPGVTVFLDDVEVTGPDDETHLNRLREVLKRFHEHNMRVNVKKCEFFADSIEYCGYIVDQHGIHKMKQKVDAIQNMPRPENREQVRAFLGLVNYYGRFMKNLSTKVYPINNLLKDKTPFVWTDACERAFLWVKSEMQSERVLVHYDAKLPLVLATDASPYGVGAVLSHIYPDGSERPIQHASQTLNATQQKYSQVDKEAYAIIFGVRKFHQYLFGRKFILVTDNKPVVQIFSPDKGLPTLCALRMQHYAVFLESFDFQIRFRASKDHGNADGMSRLPVVDRSNRNQVEEVDVVQVSQIETLPVDSKELGEATTRDRSVKELIQALKSGRTVEGRFRFGVDQKEFSLQGSCLMRGIRVYVPPTLRSRVLDELHAGHFGVSRMKSLARSYCWWENIDRDIEEIARNCVDCARVRSNPAKVPVHCWERPSEPFQRIHADFAGPFMGLYFLIIVDAHSKWPEVKVIPDMTTETTIEKMREFFAVFGLPSVLVTDRGTQFTSDQFQKFLKRNGIVHKMGAPYHPATNGQAERYVQTFKDKIKALKCPRSEVHVELQQILMAYRRTVHPTTGKSPSMLVFGRQIKSRLDLLIPRQDEQRSTHEDLRGEEKSMRSFMINDRVAARDFMSQSEKWRFGFVVERVGKLHYMIELDDGRMWKRHVDQLKPGPVPGPVTQRAELREQVPDDIQRRREMLMPGSQDYQPAVQVKAELDITEPESDVTEGDSAQNMLTPLISRQTTPISTAINDAGTGSRVQEKRSVKSRTLVDNAGETVRRSTRERKAPHRLDL</sequence>
<evidence type="ECO:0000256" key="8">
    <source>
        <dbReference type="ARBA" id="ARBA00023125"/>
    </source>
</evidence>
<dbReference type="InterPro" id="IPR043128">
    <property type="entry name" value="Rev_trsase/Diguanyl_cyclase"/>
</dbReference>
<evidence type="ECO:0000256" key="4">
    <source>
        <dbReference type="ARBA" id="ARBA00022695"/>
    </source>
</evidence>
<dbReference type="EnsemblMetazoa" id="AALFPA23_001137.R908">
    <property type="protein sequence ID" value="AALFPA23_001137.P908"/>
    <property type="gene ID" value="AALFPA23_001137"/>
</dbReference>
<dbReference type="Pfam" id="PF00665">
    <property type="entry name" value="rve"/>
    <property type="match status" value="1"/>
</dbReference>
<evidence type="ECO:0000256" key="3">
    <source>
        <dbReference type="ARBA" id="ARBA00022679"/>
    </source>
</evidence>
<dbReference type="CDD" id="cd09274">
    <property type="entry name" value="RNase_HI_RT_Ty3"/>
    <property type="match status" value="1"/>
</dbReference>
<evidence type="ECO:0000256" key="5">
    <source>
        <dbReference type="ARBA" id="ARBA00022722"/>
    </source>
</evidence>
<evidence type="ECO:0000313" key="15">
    <source>
        <dbReference type="Proteomes" id="UP000069940"/>
    </source>
</evidence>
<dbReference type="InterPro" id="IPR043502">
    <property type="entry name" value="DNA/RNA_pol_sf"/>
</dbReference>
<evidence type="ECO:0000256" key="9">
    <source>
        <dbReference type="ARBA" id="ARBA00023268"/>
    </source>
</evidence>
<dbReference type="PROSITE" id="PS50158">
    <property type="entry name" value="ZF_CCHC"/>
    <property type="match status" value="1"/>
</dbReference>
<evidence type="ECO:0000256" key="6">
    <source>
        <dbReference type="ARBA" id="ARBA00022750"/>
    </source>
</evidence>
<evidence type="ECO:0000259" key="12">
    <source>
        <dbReference type="PROSITE" id="PS50158"/>
    </source>
</evidence>
<keyword evidence="2" id="KW-0645">Protease</keyword>
<keyword evidence="10" id="KW-0863">Zinc-finger</keyword>
<dbReference type="Gene3D" id="3.30.420.10">
    <property type="entry name" value="Ribonuclease H-like superfamily/Ribonuclease H"/>
    <property type="match status" value="1"/>
</dbReference>
<dbReference type="InterPro" id="IPR001584">
    <property type="entry name" value="Integrase_cat-core"/>
</dbReference>
<dbReference type="SUPFAM" id="SSF50630">
    <property type="entry name" value="Acid proteases"/>
    <property type="match status" value="1"/>
</dbReference>
<evidence type="ECO:0000256" key="10">
    <source>
        <dbReference type="PROSITE-ProRule" id="PRU00047"/>
    </source>
</evidence>
<feature type="region of interest" description="Disordered" evidence="11">
    <location>
        <begin position="1355"/>
        <end position="1403"/>
    </location>
</feature>
<dbReference type="Pfam" id="PF00078">
    <property type="entry name" value="RVT_1"/>
    <property type="match status" value="1"/>
</dbReference>
<dbReference type="Gene3D" id="2.40.70.10">
    <property type="entry name" value="Acid Proteases"/>
    <property type="match status" value="1"/>
</dbReference>
<dbReference type="Gene3D" id="3.10.10.10">
    <property type="entry name" value="HIV Type 1 Reverse Transcriptase, subunit A, domain 1"/>
    <property type="match status" value="1"/>
</dbReference>
<dbReference type="SUPFAM" id="SSF57756">
    <property type="entry name" value="Retrovirus zinc finger-like domains"/>
    <property type="match status" value="1"/>
</dbReference>
<keyword evidence="10" id="KW-0479">Metal-binding</keyword>
<name>A0ABM1XMX2_AEDAL</name>
<dbReference type="InterPro" id="IPR041588">
    <property type="entry name" value="Integrase_H2C2"/>
</dbReference>
<feature type="compositionally biased region" description="Basic and acidic residues" evidence="11">
    <location>
        <begin position="1387"/>
        <end position="1403"/>
    </location>
</feature>
<keyword evidence="3" id="KW-0808">Transferase</keyword>
<dbReference type="InterPro" id="IPR000477">
    <property type="entry name" value="RT_dom"/>
</dbReference>
<keyword evidence="6" id="KW-0064">Aspartyl protease</keyword>
<dbReference type="Pfam" id="PF17919">
    <property type="entry name" value="RT_RNaseH_2"/>
    <property type="match status" value="1"/>
</dbReference>
<dbReference type="InterPro" id="IPR036875">
    <property type="entry name" value="Znf_CCHC_sf"/>
</dbReference>
<evidence type="ECO:0000256" key="1">
    <source>
        <dbReference type="ARBA" id="ARBA00012493"/>
    </source>
</evidence>
<evidence type="ECO:0000256" key="11">
    <source>
        <dbReference type="SAM" id="MobiDB-lite"/>
    </source>
</evidence>
<feature type="domain" description="Integrase catalytic" evidence="13">
    <location>
        <begin position="1046"/>
        <end position="1198"/>
    </location>
</feature>
<keyword evidence="10" id="KW-0862">Zinc</keyword>
<organism evidence="14 15">
    <name type="scientific">Aedes albopictus</name>
    <name type="common">Asian tiger mosquito</name>
    <name type="synonym">Stegomyia albopicta</name>
    <dbReference type="NCBI Taxonomy" id="7160"/>
    <lineage>
        <taxon>Eukaryota</taxon>
        <taxon>Metazoa</taxon>
        <taxon>Ecdysozoa</taxon>
        <taxon>Arthropoda</taxon>
        <taxon>Hexapoda</taxon>
        <taxon>Insecta</taxon>
        <taxon>Pterygota</taxon>
        <taxon>Neoptera</taxon>
        <taxon>Endopterygota</taxon>
        <taxon>Diptera</taxon>
        <taxon>Nematocera</taxon>
        <taxon>Culicoidea</taxon>
        <taxon>Culicidae</taxon>
        <taxon>Culicinae</taxon>
        <taxon>Aedini</taxon>
        <taxon>Aedes</taxon>
        <taxon>Stegomyia</taxon>
    </lineage>
</organism>
<keyword evidence="4" id="KW-0548">Nucleotidyltransferase</keyword>
<dbReference type="Gene3D" id="1.10.340.70">
    <property type="match status" value="1"/>
</dbReference>
<dbReference type="Gene3D" id="4.10.60.10">
    <property type="entry name" value="Zinc finger, CCHC-type"/>
    <property type="match status" value="1"/>
</dbReference>
<feature type="domain" description="CCHC-type" evidence="12">
    <location>
        <begin position="231"/>
        <end position="244"/>
    </location>
</feature>